<evidence type="ECO:0000313" key="3">
    <source>
        <dbReference type="Proteomes" id="UP000588647"/>
    </source>
</evidence>
<sequence length="262" mass="26844">MDLGLTGKRALVLASSRGLGQGIAEALAAEGANVLLCGRSSEKLAANCEAINARGAGKADYVTADLAAPDFAAMLHQAALDKLGGIDILVNNTGGPPPGGAIGMDVSVLDAQFQMMVHQVIDLTNRVLPSMREAGWGRILTVASSGVVQPIPNLALSNTLRSALVGWSKSLANEVAADGVSVNMLLPGRIHTERTDELDDANSKKTGKSVAEVRDAALAAIPAKRYGDVKEFAAVAAFLVSGPASYITGSVVRCDGGAVRSV</sequence>
<dbReference type="InterPro" id="IPR050259">
    <property type="entry name" value="SDR"/>
</dbReference>
<comment type="similarity">
    <text evidence="1">Belongs to the short-chain dehydrogenases/reductases (SDR) family.</text>
</comment>
<proteinExistence type="inferred from homology"/>
<name>A0A7W6HFV9_9HYPH</name>
<evidence type="ECO:0000256" key="1">
    <source>
        <dbReference type="ARBA" id="ARBA00006484"/>
    </source>
</evidence>
<gene>
    <name evidence="2" type="ORF">GGR03_003460</name>
</gene>
<comment type="caution">
    <text evidence="2">The sequence shown here is derived from an EMBL/GenBank/DDBJ whole genome shotgun (WGS) entry which is preliminary data.</text>
</comment>
<keyword evidence="3" id="KW-1185">Reference proteome</keyword>
<dbReference type="Proteomes" id="UP000588647">
    <property type="component" value="Unassembled WGS sequence"/>
</dbReference>
<dbReference type="PRINTS" id="PR00081">
    <property type="entry name" value="GDHRDH"/>
</dbReference>
<dbReference type="Gene3D" id="3.40.50.720">
    <property type="entry name" value="NAD(P)-binding Rossmann-like Domain"/>
    <property type="match status" value="1"/>
</dbReference>
<dbReference type="SUPFAM" id="SSF51735">
    <property type="entry name" value="NAD(P)-binding Rossmann-fold domains"/>
    <property type="match status" value="1"/>
</dbReference>
<dbReference type="PANTHER" id="PTHR42879">
    <property type="entry name" value="3-OXOACYL-(ACYL-CARRIER-PROTEIN) REDUCTASE"/>
    <property type="match status" value="1"/>
</dbReference>
<organism evidence="2 3">
    <name type="scientific">Aurantimonas endophytica</name>
    <dbReference type="NCBI Taxonomy" id="1522175"/>
    <lineage>
        <taxon>Bacteria</taxon>
        <taxon>Pseudomonadati</taxon>
        <taxon>Pseudomonadota</taxon>
        <taxon>Alphaproteobacteria</taxon>
        <taxon>Hyphomicrobiales</taxon>
        <taxon>Aurantimonadaceae</taxon>
        <taxon>Aurantimonas</taxon>
    </lineage>
</organism>
<dbReference type="PRINTS" id="PR00080">
    <property type="entry name" value="SDRFAMILY"/>
</dbReference>
<dbReference type="Pfam" id="PF13561">
    <property type="entry name" value="adh_short_C2"/>
    <property type="match status" value="1"/>
</dbReference>
<dbReference type="AlphaFoldDB" id="A0A7W6HFV9"/>
<dbReference type="InterPro" id="IPR036291">
    <property type="entry name" value="NAD(P)-bd_dom_sf"/>
</dbReference>
<dbReference type="RefSeq" id="WP_183209946.1">
    <property type="nucleotide sequence ID" value="NZ_JAAAMM010000004.1"/>
</dbReference>
<protein>
    <submittedName>
        <fullName evidence="2">3-oxoacyl-[acyl-carrier protein] reductase</fullName>
        <ecNumber evidence="2">1.1.1.100</ecNumber>
    </submittedName>
</protein>
<accession>A0A7W6HFV9</accession>
<keyword evidence="2" id="KW-0560">Oxidoreductase</keyword>
<dbReference type="EC" id="1.1.1.100" evidence="2"/>
<dbReference type="PANTHER" id="PTHR42879:SF6">
    <property type="entry name" value="NADPH-DEPENDENT REDUCTASE BACG"/>
    <property type="match status" value="1"/>
</dbReference>
<dbReference type="InterPro" id="IPR002347">
    <property type="entry name" value="SDR_fam"/>
</dbReference>
<dbReference type="GO" id="GO:0004316">
    <property type="term" value="F:3-oxoacyl-[acyl-carrier-protein] reductase (NADPH) activity"/>
    <property type="evidence" value="ECO:0007669"/>
    <property type="project" value="UniProtKB-EC"/>
</dbReference>
<dbReference type="EMBL" id="JACIEM010000004">
    <property type="protein sequence ID" value="MBB4004372.1"/>
    <property type="molecule type" value="Genomic_DNA"/>
</dbReference>
<evidence type="ECO:0000313" key="2">
    <source>
        <dbReference type="EMBL" id="MBB4004372.1"/>
    </source>
</evidence>
<reference evidence="2 3" key="1">
    <citation type="submission" date="2020-08" db="EMBL/GenBank/DDBJ databases">
        <title>Genomic Encyclopedia of Type Strains, Phase IV (KMG-IV): sequencing the most valuable type-strain genomes for metagenomic binning, comparative biology and taxonomic classification.</title>
        <authorList>
            <person name="Goeker M."/>
        </authorList>
    </citation>
    <scope>NUCLEOTIDE SEQUENCE [LARGE SCALE GENOMIC DNA]</scope>
    <source>
        <strain evidence="2 3">DSM 103570</strain>
    </source>
</reference>